<feature type="domain" description="STPR" evidence="10">
    <location>
        <begin position="64"/>
        <end position="121"/>
    </location>
</feature>
<proteinExistence type="inferred from homology"/>
<reference evidence="12" key="1">
    <citation type="submission" date="2014-01" db="EMBL/GenBank/DDBJ databases">
        <title>The Genome Sequence of Anopheles farauti FAR1 (V2).</title>
        <authorList>
            <consortium name="The Broad Institute Genomics Platform"/>
            <person name="Neafsey D.E."/>
            <person name="Besansky N."/>
            <person name="Howell P."/>
            <person name="Walton C."/>
            <person name="Young S.K."/>
            <person name="Zeng Q."/>
            <person name="Gargeya S."/>
            <person name="Fitzgerald M."/>
            <person name="Haas B."/>
            <person name="Abouelleil A."/>
            <person name="Allen A.W."/>
            <person name="Alvarado L."/>
            <person name="Arachchi H.M."/>
            <person name="Berlin A.M."/>
            <person name="Chapman S.B."/>
            <person name="Gainer-Dewar J."/>
            <person name="Goldberg J."/>
            <person name="Griggs A."/>
            <person name="Gujja S."/>
            <person name="Hansen M."/>
            <person name="Howarth C."/>
            <person name="Imamovic A."/>
            <person name="Ireland A."/>
            <person name="Larimer J."/>
            <person name="McCowan C."/>
            <person name="Murphy C."/>
            <person name="Pearson M."/>
            <person name="Poon T.W."/>
            <person name="Priest M."/>
            <person name="Roberts A."/>
            <person name="Saif S."/>
            <person name="Shea T."/>
            <person name="Sisk P."/>
            <person name="Sykes S."/>
            <person name="Wortman J."/>
            <person name="Nusbaum C."/>
            <person name="Birren B."/>
        </authorList>
    </citation>
    <scope>NUCLEOTIDE SEQUENCE [LARGE SCALE GENOMIC DNA]</scope>
    <source>
        <strain evidence="12">FAR1</strain>
    </source>
</reference>
<organism evidence="11 12">
    <name type="scientific">Anopheles farauti</name>
    <dbReference type="NCBI Taxonomy" id="69004"/>
    <lineage>
        <taxon>Eukaryota</taxon>
        <taxon>Metazoa</taxon>
        <taxon>Ecdysozoa</taxon>
        <taxon>Arthropoda</taxon>
        <taxon>Hexapoda</taxon>
        <taxon>Insecta</taxon>
        <taxon>Pterygota</taxon>
        <taxon>Neoptera</taxon>
        <taxon>Endopterygota</taxon>
        <taxon>Diptera</taxon>
        <taxon>Nematocera</taxon>
        <taxon>Culicoidea</taxon>
        <taxon>Culicidae</taxon>
        <taxon>Anophelinae</taxon>
        <taxon>Anopheles</taxon>
    </lineage>
</organism>
<dbReference type="InterPro" id="IPR036322">
    <property type="entry name" value="WD40_repeat_dom_sf"/>
</dbReference>
<dbReference type="GO" id="GO:0017183">
    <property type="term" value="P:protein histidyl modification to diphthamide"/>
    <property type="evidence" value="ECO:0007669"/>
    <property type="project" value="TreeGrafter"/>
</dbReference>
<dbReference type="InterPro" id="IPR001680">
    <property type="entry name" value="WD40_rpt"/>
</dbReference>
<keyword evidence="2" id="KW-0853">WD repeat</keyword>
<evidence type="ECO:0000256" key="2">
    <source>
        <dbReference type="ARBA" id="ARBA00022574"/>
    </source>
</evidence>
<feature type="coiled-coil region" evidence="8">
    <location>
        <begin position="77"/>
        <end position="120"/>
    </location>
</feature>
<dbReference type="Pfam" id="PF21107">
    <property type="entry name" value="STPRs"/>
    <property type="match status" value="2"/>
</dbReference>
<dbReference type="GO" id="GO:0005737">
    <property type="term" value="C:cytoplasm"/>
    <property type="evidence" value="ECO:0007669"/>
    <property type="project" value="TreeGrafter"/>
</dbReference>
<dbReference type="AlphaFoldDB" id="A0A182QVW6"/>
<dbReference type="EC" id="3.1.1.97" evidence="6"/>
<dbReference type="SUPFAM" id="SSF50978">
    <property type="entry name" value="WD40 repeat-like"/>
    <property type="match status" value="1"/>
</dbReference>
<feature type="region of interest" description="Disordered" evidence="9">
    <location>
        <begin position="258"/>
        <end position="281"/>
    </location>
</feature>
<comment type="pathway">
    <text evidence="1">Protein modification; peptidyl-diphthamide biosynthesis.</text>
</comment>
<evidence type="ECO:0000256" key="7">
    <source>
        <dbReference type="ARBA" id="ARBA00047551"/>
    </source>
</evidence>
<dbReference type="PANTHER" id="PTHR46042">
    <property type="entry name" value="DIPHTHINE METHYLTRANSFERASE"/>
    <property type="match status" value="1"/>
</dbReference>
<keyword evidence="8" id="KW-0175">Coiled coil</keyword>
<evidence type="ECO:0000256" key="9">
    <source>
        <dbReference type="SAM" id="MobiDB-lite"/>
    </source>
</evidence>
<dbReference type="Pfam" id="PF00400">
    <property type="entry name" value="WD40"/>
    <property type="match status" value="1"/>
</dbReference>
<keyword evidence="3" id="KW-0677">Repeat</keyword>
<comment type="similarity">
    <text evidence="5">Belongs to the DPH7 family.</text>
</comment>
<dbReference type="InterPro" id="IPR048998">
    <property type="entry name" value="STPR"/>
</dbReference>
<feature type="domain" description="STPR" evidence="10">
    <location>
        <begin position="160"/>
        <end position="233"/>
    </location>
</feature>
<comment type="catalytic activity">
    <reaction evidence="7">
        <text>diphthine methyl ester-[translation elongation factor 2] + H2O = diphthine-[translation elongation factor 2] + methanol + H(+)</text>
        <dbReference type="Rhea" id="RHEA:42656"/>
        <dbReference type="Rhea" id="RHEA-COMP:10172"/>
        <dbReference type="Rhea" id="RHEA-COMP:10173"/>
        <dbReference type="ChEBI" id="CHEBI:15377"/>
        <dbReference type="ChEBI" id="CHEBI:15378"/>
        <dbReference type="ChEBI" id="CHEBI:17790"/>
        <dbReference type="ChEBI" id="CHEBI:79005"/>
        <dbReference type="ChEBI" id="CHEBI:82696"/>
        <dbReference type="EC" id="3.1.1.97"/>
    </reaction>
</comment>
<evidence type="ECO:0000256" key="8">
    <source>
        <dbReference type="SAM" id="Coils"/>
    </source>
</evidence>
<sequence>MNGFFQINPYYNDIKQEIVVPYTAATTSAAVVTAHPQAIQTVVPHPSGHSTETPLETLHSLSKSQRRFLHESPEARAKRLARNAERMRQKRAAESEDEYRKRMAQNAERMRKKRAAETQEEYLRRMQRNEESKSSDEYQIRLAKNAERNRLRRQNETEIERSIRRARSAARERLRRAMETPEQRAIRLAKLAERMRIARANETPEQRAIRLAKNAAKAKQRLLNESPEQWIERKRKKAEYARQKRSAAATIGKLGFSTSCNSSSSNASSSSLSVPSTPVDPTAAAATGGFSHTTANASYNLDHNQTSLVSLASPVHVKDIKLISPLKPGQMLQLPEQLYATPHIPFNGADLKPPEFLTSNSQPGGHHHVMQPDLYKFHILPYTFSPTAGAVQPTQADYKVVINLEMGKLNFKTIASYDTVQPADSVEWCPHEGWEQMFVCGTYELERDENLSSAKRKGCILLHRFDGKTEGDPLKLLQTVERSAVLDQKWNPSFKNCLAAAGADGTVAVYGLEEFAGQEPQLKHQATRALLGDETDERNLLALAVDWSSDGKRLIVSDSHGHVELFTFESDLQSVHSWKVHGFEAWTCAFNRHNENVIFSGGDDCMLCMHDIRCPTEPATRCKNKSHSAGVTSLLSFAQREHVLLTGSYDENIRLFDERQLKGSISELALQGGVWRLRSNPLEEPDRILCACMYHNFSVVQLLPDDTFELVGEYGEHESICYGCDWQHVGSSLHRSKRVIATCSFYDHKLCVAEVEEQE</sequence>
<reference evidence="11" key="2">
    <citation type="submission" date="2020-05" db="UniProtKB">
        <authorList>
            <consortium name="EnsemblMetazoa"/>
        </authorList>
    </citation>
    <scope>IDENTIFICATION</scope>
    <source>
        <strain evidence="11">FAR1</strain>
    </source>
</reference>
<keyword evidence="12" id="KW-1185">Reference proteome</keyword>
<dbReference type="Gene3D" id="2.130.10.10">
    <property type="entry name" value="YVTN repeat-like/Quinoprotein amine dehydrogenase"/>
    <property type="match status" value="1"/>
</dbReference>
<evidence type="ECO:0000313" key="12">
    <source>
        <dbReference type="Proteomes" id="UP000075886"/>
    </source>
</evidence>
<evidence type="ECO:0000313" key="11">
    <source>
        <dbReference type="EnsemblMetazoa" id="AFAF017942-PA"/>
    </source>
</evidence>
<evidence type="ECO:0000256" key="5">
    <source>
        <dbReference type="ARBA" id="ARBA00038092"/>
    </source>
</evidence>
<evidence type="ECO:0000256" key="4">
    <source>
        <dbReference type="ARBA" id="ARBA00022801"/>
    </source>
</evidence>
<evidence type="ECO:0000256" key="1">
    <source>
        <dbReference type="ARBA" id="ARBA00005156"/>
    </source>
</evidence>
<keyword evidence="4" id="KW-0378">Hydrolase</keyword>
<dbReference type="EMBL" id="AXCN02000326">
    <property type="status" value="NOT_ANNOTATED_CDS"/>
    <property type="molecule type" value="Genomic_DNA"/>
</dbReference>
<evidence type="ECO:0000259" key="10">
    <source>
        <dbReference type="Pfam" id="PF21107"/>
    </source>
</evidence>
<dbReference type="PANTHER" id="PTHR46042:SF1">
    <property type="entry name" value="DIPHTHINE METHYLTRANSFERASE"/>
    <property type="match status" value="1"/>
</dbReference>
<dbReference type="Proteomes" id="UP000075886">
    <property type="component" value="Unassembled WGS sequence"/>
</dbReference>
<name>A0A182QVW6_9DIPT</name>
<dbReference type="InterPro" id="IPR015943">
    <property type="entry name" value="WD40/YVTN_repeat-like_dom_sf"/>
</dbReference>
<dbReference type="GO" id="GO:0061685">
    <property type="term" value="F:diphthine methylesterase activity"/>
    <property type="evidence" value="ECO:0007669"/>
    <property type="project" value="UniProtKB-EC"/>
</dbReference>
<accession>A0A182QVW6</accession>
<dbReference type="InterPro" id="IPR052415">
    <property type="entry name" value="Diphthine_MTase"/>
</dbReference>
<dbReference type="SMART" id="SM00320">
    <property type="entry name" value="WD40"/>
    <property type="match status" value="5"/>
</dbReference>
<protein>
    <recommendedName>
        <fullName evidence="6">methylated diphthine methylhydrolase</fullName>
        <ecNumber evidence="6">3.1.1.97</ecNumber>
    </recommendedName>
</protein>
<dbReference type="STRING" id="69004.A0A182QVW6"/>
<dbReference type="EnsemblMetazoa" id="AFAF017942-RA">
    <property type="protein sequence ID" value="AFAF017942-PA"/>
    <property type="gene ID" value="AFAF017942"/>
</dbReference>
<evidence type="ECO:0000256" key="3">
    <source>
        <dbReference type="ARBA" id="ARBA00022737"/>
    </source>
</evidence>
<feature type="compositionally biased region" description="Low complexity" evidence="9">
    <location>
        <begin position="258"/>
        <end position="279"/>
    </location>
</feature>
<dbReference type="VEuPathDB" id="VectorBase:AFAF017942"/>
<evidence type="ECO:0000256" key="6">
    <source>
        <dbReference type="ARBA" id="ARBA00039131"/>
    </source>
</evidence>